<protein>
    <submittedName>
        <fullName evidence="1">Uncharacterized protein</fullName>
    </submittedName>
</protein>
<sequence length="178" mass="19135">MQVAANDGPCWDSFFDAVRHVVRLLLAGGDQVVFDRGRFESAFALQCADAISDDDDAPIRRSVAGQTSSTAPPRLSRALRAAFFDRGDDNAEAIATRFPEGGLYVCVGLPPLGQALQSLQRAITLVSVKGAGHGSCDWYLDTVGNVLELLVGDGRAVHGPAVFRREKFESTLGLNWVE</sequence>
<dbReference type="GO" id="GO:0005198">
    <property type="term" value="F:structural molecule activity"/>
    <property type="evidence" value="ECO:0007669"/>
    <property type="project" value="InterPro"/>
</dbReference>
<dbReference type="AlphaFoldDB" id="A0AAV5CL24"/>
<dbReference type="Proteomes" id="UP001054889">
    <property type="component" value="Unassembled WGS sequence"/>
</dbReference>
<reference evidence="1" key="2">
    <citation type="submission" date="2021-12" db="EMBL/GenBank/DDBJ databases">
        <title>Resequencing data analysis of finger millet.</title>
        <authorList>
            <person name="Hatakeyama M."/>
            <person name="Aluri S."/>
            <person name="Balachadran M.T."/>
            <person name="Sivarajan S.R."/>
            <person name="Poveda L."/>
            <person name="Shimizu-Inatsugi R."/>
            <person name="Schlapbach R."/>
            <person name="Sreeman S.M."/>
            <person name="Shimizu K.K."/>
        </authorList>
    </citation>
    <scope>NUCLEOTIDE SEQUENCE</scope>
</reference>
<dbReference type="InterPro" id="IPR001337">
    <property type="entry name" value="TMV-like_coat"/>
</dbReference>
<organism evidence="1 2">
    <name type="scientific">Eleusine coracana subsp. coracana</name>
    <dbReference type="NCBI Taxonomy" id="191504"/>
    <lineage>
        <taxon>Eukaryota</taxon>
        <taxon>Viridiplantae</taxon>
        <taxon>Streptophyta</taxon>
        <taxon>Embryophyta</taxon>
        <taxon>Tracheophyta</taxon>
        <taxon>Spermatophyta</taxon>
        <taxon>Magnoliopsida</taxon>
        <taxon>Liliopsida</taxon>
        <taxon>Poales</taxon>
        <taxon>Poaceae</taxon>
        <taxon>PACMAD clade</taxon>
        <taxon>Chloridoideae</taxon>
        <taxon>Cynodonteae</taxon>
        <taxon>Eleusininae</taxon>
        <taxon>Eleusine</taxon>
    </lineage>
</organism>
<keyword evidence="2" id="KW-1185">Reference proteome</keyword>
<evidence type="ECO:0000313" key="2">
    <source>
        <dbReference type="Proteomes" id="UP001054889"/>
    </source>
</evidence>
<evidence type="ECO:0000313" key="1">
    <source>
        <dbReference type="EMBL" id="GJM98732.1"/>
    </source>
</evidence>
<proteinExistence type="predicted"/>
<dbReference type="Pfam" id="PF00721">
    <property type="entry name" value="TMV_coat"/>
    <property type="match status" value="1"/>
</dbReference>
<accession>A0AAV5CL24</accession>
<reference evidence="1" key="1">
    <citation type="journal article" date="2018" name="DNA Res.">
        <title>Multiple hybrid de novo genome assembly of finger millet, an orphan allotetraploid crop.</title>
        <authorList>
            <person name="Hatakeyama M."/>
            <person name="Aluri S."/>
            <person name="Balachadran M.T."/>
            <person name="Sivarajan S.R."/>
            <person name="Patrignani A."/>
            <person name="Gruter S."/>
            <person name="Poveda L."/>
            <person name="Shimizu-Inatsugi R."/>
            <person name="Baeten J."/>
            <person name="Francoijs K.J."/>
            <person name="Nataraja K.N."/>
            <person name="Reddy Y.A.N."/>
            <person name="Phadnis S."/>
            <person name="Ravikumar R.L."/>
            <person name="Schlapbach R."/>
            <person name="Sreeman S.M."/>
            <person name="Shimizu K.K."/>
        </authorList>
    </citation>
    <scope>NUCLEOTIDE SEQUENCE</scope>
</reference>
<comment type="caution">
    <text evidence="1">The sequence shown here is derived from an EMBL/GenBank/DDBJ whole genome shotgun (WGS) entry which is preliminary data.</text>
</comment>
<gene>
    <name evidence="1" type="primary">ga15765</name>
    <name evidence="1" type="ORF">PR202_ga15765</name>
</gene>
<name>A0AAV5CL24_ELECO</name>
<dbReference type="EMBL" id="BQKI01000007">
    <property type="protein sequence ID" value="GJM98732.1"/>
    <property type="molecule type" value="Genomic_DNA"/>
</dbReference>